<proteinExistence type="predicted"/>
<keyword evidence="1" id="KW-1133">Transmembrane helix</keyword>
<name>A0A811KWR8_9BILA</name>
<organism evidence="2 3">
    <name type="scientific">Bursaphelenchus okinawaensis</name>
    <dbReference type="NCBI Taxonomy" id="465554"/>
    <lineage>
        <taxon>Eukaryota</taxon>
        <taxon>Metazoa</taxon>
        <taxon>Ecdysozoa</taxon>
        <taxon>Nematoda</taxon>
        <taxon>Chromadorea</taxon>
        <taxon>Rhabditida</taxon>
        <taxon>Tylenchina</taxon>
        <taxon>Tylenchomorpha</taxon>
        <taxon>Aphelenchoidea</taxon>
        <taxon>Aphelenchoididae</taxon>
        <taxon>Bursaphelenchus</taxon>
    </lineage>
</organism>
<protein>
    <submittedName>
        <fullName evidence="2">Uncharacterized protein</fullName>
    </submittedName>
</protein>
<comment type="caution">
    <text evidence="2">The sequence shown here is derived from an EMBL/GenBank/DDBJ whole genome shotgun (WGS) entry which is preliminary data.</text>
</comment>
<accession>A0A811KWR8</accession>
<dbReference type="EMBL" id="CAJFDH010000004">
    <property type="protein sequence ID" value="CAD5220002.1"/>
    <property type="molecule type" value="Genomic_DNA"/>
</dbReference>
<reference evidence="2" key="1">
    <citation type="submission" date="2020-09" db="EMBL/GenBank/DDBJ databases">
        <authorList>
            <person name="Kikuchi T."/>
        </authorList>
    </citation>
    <scope>NUCLEOTIDE SEQUENCE</scope>
    <source>
        <strain evidence="2">SH1</strain>
    </source>
</reference>
<evidence type="ECO:0000313" key="3">
    <source>
        <dbReference type="Proteomes" id="UP000614601"/>
    </source>
</evidence>
<dbReference type="AlphaFoldDB" id="A0A811KWR8"/>
<keyword evidence="1" id="KW-0472">Membrane</keyword>
<evidence type="ECO:0000313" key="2">
    <source>
        <dbReference type="EMBL" id="CAD5220002.1"/>
    </source>
</evidence>
<gene>
    <name evidence="2" type="ORF">BOKJ2_LOCUS8726</name>
</gene>
<feature type="transmembrane region" description="Helical" evidence="1">
    <location>
        <begin position="38"/>
        <end position="59"/>
    </location>
</feature>
<keyword evidence="3" id="KW-1185">Reference proteome</keyword>
<dbReference type="Proteomes" id="UP000614601">
    <property type="component" value="Unassembled WGS sequence"/>
</dbReference>
<keyword evidence="1" id="KW-0812">Transmembrane</keyword>
<dbReference type="Proteomes" id="UP000783686">
    <property type="component" value="Unassembled WGS sequence"/>
</dbReference>
<sequence>MFYWIHFQVKYNLLAYGTLSECFEIRQTKMVLNYIKSLITSFVILLTICGIGQSTVMYLRFVEKQEEEEPIVMLTYLGLYVSLCTYNFISMLYMIRSFPQLQKAIIKDLPFFEITPHNIVPVKAPEEDTESYFQQLEASWNTQLSKLKQ</sequence>
<evidence type="ECO:0000256" key="1">
    <source>
        <dbReference type="SAM" id="Phobius"/>
    </source>
</evidence>
<feature type="transmembrane region" description="Helical" evidence="1">
    <location>
        <begin position="71"/>
        <end position="95"/>
    </location>
</feature>
<dbReference type="EMBL" id="CAJFCW020000004">
    <property type="protein sequence ID" value="CAG9113119.1"/>
    <property type="molecule type" value="Genomic_DNA"/>
</dbReference>